<feature type="transmembrane region" description="Helical" evidence="1">
    <location>
        <begin position="351"/>
        <end position="368"/>
    </location>
</feature>
<protein>
    <recommendedName>
        <fullName evidence="4">Glycosyltransferase RgtA/B/C/D-like domain-containing protein</fullName>
    </recommendedName>
</protein>
<accession>A0A4R9K2H2</accession>
<feature type="transmembrane region" description="Helical" evidence="1">
    <location>
        <begin position="88"/>
        <end position="107"/>
    </location>
</feature>
<name>A0A4R9K2H2_9LEPT</name>
<keyword evidence="1" id="KW-0472">Membrane</keyword>
<sequence length="486" mass="56062">MGDPSTMMLLLRLLFLALLFWFLQPSFDAIYYYHFGEVTNSDALYPYLFVKDFNLSHTLVNGWVTPPSHCLFPDLIVIYILSKFTSNIYLIHFGFAFFCFFSVIFLLRALGHSRSVGLVAALLFLRIGEMFPQSWGQFFLPSFHGTEFLLLGVSLNILKFKETLSYRRSLLLGFVFALSVYSELWFLVHSFLPLTLVCLVSERIRPNKILTAVASGASFYYIFLYFQRQTGIGSYLPKQFPLKESLKDAYTSLSQNPGDFFGQLFSLSKNLPGNDFLLPLFAILFFLTIFQSLKYRNQLKFLILPFGFLLSLIFVMISKIEPNARYFYFLPLSCVSLFFFQLQAKPKMMKLISYIFLIGLIFVSHRYWTSESIQAKINSGKNLQEQRISCAIETLSQWGISPGAATYWPTKYLRAFSDAKLQLVPFTPEGIYYPWVHNLNWDKSHPSLLPNAFKWGIAVPGQNQLFGRTGIENIVCSDWLLMRISK</sequence>
<feature type="transmembrane region" description="Helical" evidence="1">
    <location>
        <begin position="170"/>
        <end position="197"/>
    </location>
</feature>
<keyword evidence="3" id="KW-1185">Reference proteome</keyword>
<proteinExistence type="predicted"/>
<evidence type="ECO:0000313" key="2">
    <source>
        <dbReference type="EMBL" id="TGL60212.1"/>
    </source>
</evidence>
<organism evidence="2 3">
    <name type="scientific">Leptospira ognonensis</name>
    <dbReference type="NCBI Taxonomy" id="2484945"/>
    <lineage>
        <taxon>Bacteria</taxon>
        <taxon>Pseudomonadati</taxon>
        <taxon>Spirochaetota</taxon>
        <taxon>Spirochaetia</taxon>
        <taxon>Leptospirales</taxon>
        <taxon>Leptospiraceae</taxon>
        <taxon>Leptospira</taxon>
    </lineage>
</organism>
<gene>
    <name evidence="2" type="ORF">EHQ58_06845</name>
</gene>
<feature type="transmembrane region" description="Helical" evidence="1">
    <location>
        <begin position="326"/>
        <end position="344"/>
    </location>
</feature>
<dbReference type="Proteomes" id="UP000297693">
    <property type="component" value="Unassembled WGS sequence"/>
</dbReference>
<feature type="transmembrane region" description="Helical" evidence="1">
    <location>
        <begin position="63"/>
        <end position="81"/>
    </location>
</feature>
<evidence type="ECO:0000313" key="3">
    <source>
        <dbReference type="Proteomes" id="UP000297693"/>
    </source>
</evidence>
<reference evidence="2" key="1">
    <citation type="journal article" date="2019" name="PLoS Negl. Trop. Dis.">
        <title>Revisiting the worldwide diversity of Leptospira species in the environment.</title>
        <authorList>
            <person name="Vincent A.T."/>
            <person name="Schiettekatte O."/>
            <person name="Bourhy P."/>
            <person name="Veyrier F.J."/>
            <person name="Picardeau M."/>
        </authorList>
    </citation>
    <scope>NUCLEOTIDE SEQUENCE [LARGE SCALE GENOMIC DNA]</scope>
    <source>
        <strain evidence="2">201702476</strain>
    </source>
</reference>
<keyword evidence="1" id="KW-0812">Transmembrane</keyword>
<feature type="transmembrane region" description="Helical" evidence="1">
    <location>
        <begin position="209"/>
        <end position="226"/>
    </location>
</feature>
<evidence type="ECO:0000256" key="1">
    <source>
        <dbReference type="SAM" id="Phobius"/>
    </source>
</evidence>
<dbReference type="EMBL" id="RQGD01000022">
    <property type="protein sequence ID" value="TGL60212.1"/>
    <property type="molecule type" value="Genomic_DNA"/>
</dbReference>
<feature type="transmembrane region" description="Helical" evidence="1">
    <location>
        <begin position="301"/>
        <end position="320"/>
    </location>
</feature>
<dbReference type="AlphaFoldDB" id="A0A4R9K2H2"/>
<keyword evidence="1" id="KW-1133">Transmembrane helix</keyword>
<evidence type="ECO:0008006" key="4">
    <source>
        <dbReference type="Google" id="ProtNLM"/>
    </source>
</evidence>
<feature type="transmembrane region" description="Helical" evidence="1">
    <location>
        <begin position="138"/>
        <end position="158"/>
    </location>
</feature>
<comment type="caution">
    <text evidence="2">The sequence shown here is derived from an EMBL/GenBank/DDBJ whole genome shotgun (WGS) entry which is preliminary data.</text>
</comment>
<feature type="transmembrane region" description="Helical" evidence="1">
    <location>
        <begin position="276"/>
        <end position="294"/>
    </location>
</feature>